<dbReference type="PANTHER" id="PTHR31321:SF57">
    <property type="entry name" value="PECTINESTERASE 53-RELATED"/>
    <property type="match status" value="1"/>
</dbReference>
<dbReference type="EC" id="3.1.1.11" evidence="5"/>
<dbReference type="RefSeq" id="WP_097017495.1">
    <property type="nucleotide sequence ID" value="NZ_OBDZ01000009.1"/>
</dbReference>
<dbReference type="EMBL" id="OBDZ01000009">
    <property type="protein sequence ID" value="SNY25220.1"/>
    <property type="molecule type" value="Genomic_DNA"/>
</dbReference>
<reference evidence="8" key="1">
    <citation type="submission" date="2017-09" db="EMBL/GenBank/DDBJ databases">
        <authorList>
            <person name="Varghese N."/>
            <person name="Submissions S."/>
        </authorList>
    </citation>
    <scope>NUCLEOTIDE SEQUENCE [LARGE SCALE GENOMIC DNA]</scope>
    <source>
        <strain evidence="8">MSL47</strain>
    </source>
</reference>
<dbReference type="GO" id="GO:0045490">
    <property type="term" value="P:pectin catabolic process"/>
    <property type="evidence" value="ECO:0007669"/>
    <property type="project" value="UniProtKB-UniRule"/>
</dbReference>
<evidence type="ECO:0000313" key="8">
    <source>
        <dbReference type="Proteomes" id="UP000219573"/>
    </source>
</evidence>
<gene>
    <name evidence="7" type="ORF">SAMN06265827_10946</name>
</gene>
<dbReference type="SUPFAM" id="SSF51126">
    <property type="entry name" value="Pectin lyase-like"/>
    <property type="match status" value="1"/>
</dbReference>
<dbReference type="Pfam" id="PF01095">
    <property type="entry name" value="Pectinesterase"/>
    <property type="match status" value="1"/>
</dbReference>
<dbReference type="SMART" id="SM00635">
    <property type="entry name" value="BID_2"/>
    <property type="match status" value="1"/>
</dbReference>
<evidence type="ECO:0000313" key="7">
    <source>
        <dbReference type="EMBL" id="SNY25220.1"/>
    </source>
</evidence>
<feature type="active site" evidence="4">
    <location>
        <position position="287"/>
    </location>
</feature>
<dbReference type="InterPro" id="IPR000070">
    <property type="entry name" value="Pectinesterase_cat"/>
</dbReference>
<dbReference type="Proteomes" id="UP000219573">
    <property type="component" value="Unassembled WGS sequence"/>
</dbReference>
<proteinExistence type="inferred from homology"/>
<dbReference type="GO" id="GO:0030599">
    <property type="term" value="F:pectinesterase activity"/>
    <property type="evidence" value="ECO:0007669"/>
    <property type="project" value="UniProtKB-UniRule"/>
</dbReference>
<dbReference type="GO" id="GO:0009279">
    <property type="term" value="C:cell outer membrane"/>
    <property type="evidence" value="ECO:0007669"/>
    <property type="project" value="TreeGrafter"/>
</dbReference>
<dbReference type="InterPro" id="IPR011050">
    <property type="entry name" value="Pectin_lyase_fold/virulence"/>
</dbReference>
<evidence type="ECO:0000256" key="2">
    <source>
        <dbReference type="ARBA" id="ARBA00022801"/>
    </source>
</evidence>
<comment type="catalytic activity">
    <reaction evidence="5">
        <text>[(1-&gt;4)-alpha-D-galacturonosyl methyl ester](n) + n H2O = [(1-&gt;4)-alpha-D-galacturonosyl](n) + n methanol + n H(+)</text>
        <dbReference type="Rhea" id="RHEA:22380"/>
        <dbReference type="Rhea" id="RHEA-COMP:14570"/>
        <dbReference type="Rhea" id="RHEA-COMP:14573"/>
        <dbReference type="ChEBI" id="CHEBI:15377"/>
        <dbReference type="ChEBI" id="CHEBI:15378"/>
        <dbReference type="ChEBI" id="CHEBI:17790"/>
        <dbReference type="ChEBI" id="CHEBI:140522"/>
        <dbReference type="ChEBI" id="CHEBI:140523"/>
        <dbReference type="EC" id="3.1.1.11"/>
    </reaction>
</comment>
<evidence type="ECO:0000259" key="6">
    <source>
        <dbReference type="SMART" id="SM00635"/>
    </source>
</evidence>
<keyword evidence="3 5" id="KW-0063">Aspartyl esterase</keyword>
<keyword evidence="8" id="KW-1185">Reference proteome</keyword>
<dbReference type="Pfam" id="PF02368">
    <property type="entry name" value="Big_2"/>
    <property type="match status" value="1"/>
</dbReference>
<sequence>MLLIATLCLTLAACSDDSDYTAVLTNLKISPNTSELYVGITQQFTVSGVDQKGNTMSIDSADWSISDESIGSLDKITGLSVNLTAIAEGTVTLTAQTGDFKKSISLTVEAASNFVPDADAIVDSSLTSQDGNQYPTLGDALSDANGTANDWYTIYVKDGQYYEQNTIGEGSQYIRIIGQSTDNTVIYYNQSTEGQDMKKTGTLIINGSDVTVKNLTIENSYNTREDNDEHQAIALYVNGDRVAFKDINVIGRQDTLMDNCGYDWSSDDLLTKARHYYKNVYVEGTVDFIFGAGTAVFEDSEIHMVYRDNSTGYYTAPATAASMKGLVFNNCNFTADDGITAAYLGRNWHAYDSYTDVSTNTAILNSAIDAEVPADGWKQMSSSYPDFYESDLMVEYNNIGTGAVADPANPGKRKQLTDTQADEYATHVILGDWDYEAQVNASF</sequence>
<evidence type="ECO:0000256" key="3">
    <source>
        <dbReference type="ARBA" id="ARBA00023085"/>
    </source>
</evidence>
<dbReference type="InterPro" id="IPR012334">
    <property type="entry name" value="Pectin_lyas_fold"/>
</dbReference>
<protein>
    <recommendedName>
        <fullName evidence="5">Pectinesterase</fullName>
        <ecNumber evidence="5">3.1.1.11</ecNumber>
    </recommendedName>
</protein>
<accession>A0A285GNL3</accession>
<keyword evidence="2 5" id="KW-0378">Hydrolase</keyword>
<evidence type="ECO:0000256" key="5">
    <source>
        <dbReference type="RuleBase" id="RU000589"/>
    </source>
</evidence>
<organism evidence="7 8">
    <name type="scientific">Orenia metallireducens</name>
    <dbReference type="NCBI Taxonomy" id="1413210"/>
    <lineage>
        <taxon>Bacteria</taxon>
        <taxon>Bacillati</taxon>
        <taxon>Bacillota</taxon>
        <taxon>Clostridia</taxon>
        <taxon>Halanaerobiales</taxon>
        <taxon>Halobacteroidaceae</taxon>
        <taxon>Orenia</taxon>
    </lineage>
</organism>
<dbReference type="PANTHER" id="PTHR31321">
    <property type="entry name" value="ACYL-COA THIOESTER HYDROLASE YBHC-RELATED"/>
    <property type="match status" value="1"/>
</dbReference>
<dbReference type="Gene3D" id="2.60.40.1080">
    <property type="match status" value="1"/>
</dbReference>
<feature type="domain" description="BIG2" evidence="6">
    <location>
        <begin position="23"/>
        <end position="107"/>
    </location>
</feature>
<evidence type="ECO:0000256" key="1">
    <source>
        <dbReference type="ARBA" id="ARBA00008891"/>
    </source>
</evidence>
<dbReference type="InterPro" id="IPR003343">
    <property type="entry name" value="Big_2"/>
</dbReference>
<evidence type="ECO:0000256" key="4">
    <source>
        <dbReference type="PROSITE-ProRule" id="PRU10040"/>
    </source>
</evidence>
<dbReference type="InterPro" id="IPR033131">
    <property type="entry name" value="Pectinesterase_Asp_AS"/>
</dbReference>
<dbReference type="UniPathway" id="UPA00545">
    <property type="reaction ID" value="UER00823"/>
</dbReference>
<comment type="pathway">
    <text evidence="5">Glycan metabolism; pectin degradation; 2-dehydro-3-deoxy-D-gluconate from pectin: step 1/5.</text>
</comment>
<dbReference type="Gene3D" id="2.160.20.10">
    <property type="entry name" value="Single-stranded right-handed beta-helix, Pectin lyase-like"/>
    <property type="match status" value="1"/>
</dbReference>
<dbReference type="GO" id="GO:0042545">
    <property type="term" value="P:cell wall modification"/>
    <property type="evidence" value="ECO:0007669"/>
    <property type="project" value="UniProtKB-UniRule"/>
</dbReference>
<dbReference type="PROSITE" id="PS00503">
    <property type="entry name" value="PECTINESTERASE_2"/>
    <property type="match status" value="1"/>
</dbReference>
<name>A0A285GNL3_9FIRM</name>
<comment type="similarity">
    <text evidence="1">Belongs to the pectinesterase family.</text>
</comment>
<dbReference type="AlphaFoldDB" id="A0A285GNL3"/>